<accession>A0ABS7UDJ2</accession>
<dbReference type="InterPro" id="IPR051531">
    <property type="entry name" value="N-acetyltransferase"/>
</dbReference>
<dbReference type="Gene3D" id="3.40.630.30">
    <property type="match status" value="1"/>
</dbReference>
<dbReference type="PANTHER" id="PTHR43792">
    <property type="entry name" value="GNAT FAMILY, PUTATIVE (AFU_ORTHOLOGUE AFUA_3G00765)-RELATED-RELATED"/>
    <property type="match status" value="1"/>
</dbReference>
<gene>
    <name evidence="2" type="ORF">K8U61_11215</name>
</gene>
<comment type="caution">
    <text evidence="2">The sequence shown here is derived from an EMBL/GenBank/DDBJ whole genome shotgun (WGS) entry which is preliminary data.</text>
</comment>
<evidence type="ECO:0000313" key="3">
    <source>
        <dbReference type="Proteomes" id="UP000780875"/>
    </source>
</evidence>
<dbReference type="InterPro" id="IPR000182">
    <property type="entry name" value="GNAT_dom"/>
</dbReference>
<dbReference type="Pfam" id="PF13302">
    <property type="entry name" value="Acetyltransf_3"/>
    <property type="match status" value="1"/>
</dbReference>
<reference evidence="2 3" key="1">
    <citation type="submission" date="2021-09" db="EMBL/GenBank/DDBJ databases">
        <title>Whole genome sequence of Nocardioides sp. GBK3QG-3.</title>
        <authorList>
            <person name="Tuo L."/>
        </authorList>
    </citation>
    <scope>NUCLEOTIDE SEQUENCE [LARGE SCALE GENOMIC DNA]</scope>
    <source>
        <strain evidence="2 3">GBK3QG-3</strain>
    </source>
</reference>
<feature type="domain" description="N-acetyltransferase" evidence="1">
    <location>
        <begin position="5"/>
        <end position="146"/>
    </location>
</feature>
<name>A0ABS7UDJ2_9ACTN</name>
<dbReference type="PANTHER" id="PTHR43792:SF1">
    <property type="entry name" value="N-ACETYLTRANSFERASE DOMAIN-CONTAINING PROTEIN"/>
    <property type="match status" value="1"/>
</dbReference>
<dbReference type="EMBL" id="JAIQZJ010000006">
    <property type="protein sequence ID" value="MBZ5738733.1"/>
    <property type="molecule type" value="Genomic_DNA"/>
</dbReference>
<dbReference type="SUPFAM" id="SSF55729">
    <property type="entry name" value="Acyl-CoA N-acyltransferases (Nat)"/>
    <property type="match status" value="1"/>
</dbReference>
<organism evidence="2 3">
    <name type="scientific">Nocardioides mangrovi</name>
    <dbReference type="NCBI Taxonomy" id="2874580"/>
    <lineage>
        <taxon>Bacteria</taxon>
        <taxon>Bacillati</taxon>
        <taxon>Actinomycetota</taxon>
        <taxon>Actinomycetes</taxon>
        <taxon>Propionibacteriales</taxon>
        <taxon>Nocardioidaceae</taxon>
        <taxon>Nocardioides</taxon>
    </lineage>
</organism>
<dbReference type="RefSeq" id="WP_224123107.1">
    <property type="nucleotide sequence ID" value="NZ_JAIQZJ010000006.1"/>
</dbReference>
<evidence type="ECO:0000313" key="2">
    <source>
        <dbReference type="EMBL" id="MBZ5738733.1"/>
    </source>
</evidence>
<sequence>MRTERLRLSRPVAADAAGVFAILGDPRTVEHNPSDRLADLDAAVELVDRWIRHWDEHGFGYRCVREAESERIIGYAGVKRMLIHDRPVVNLVYRFVPDVWGRGLATEAATAVVSATSAELPGETIVARVRPDNTASRRVALKAGLRRDTALDCQGEDGLDWAFTNRGPDVR</sequence>
<keyword evidence="3" id="KW-1185">Reference proteome</keyword>
<protein>
    <submittedName>
        <fullName evidence="2">GNAT family N-acetyltransferase</fullName>
    </submittedName>
</protein>
<dbReference type="InterPro" id="IPR016181">
    <property type="entry name" value="Acyl_CoA_acyltransferase"/>
</dbReference>
<dbReference type="Proteomes" id="UP000780875">
    <property type="component" value="Unassembled WGS sequence"/>
</dbReference>
<proteinExistence type="predicted"/>
<evidence type="ECO:0000259" key="1">
    <source>
        <dbReference type="Pfam" id="PF13302"/>
    </source>
</evidence>